<sequence length="259" mass="28691">MKSIFLNNSFIFIPIIVHYLYPHLMYRRQAKKTVLITGAGEGFGKYLAHAFAHDGFNVVANAREKNLLPVLEKELSRINGVRSFMVEADIRNTSGIKKLKDAFLTEKVDVLINNAGINPELSTNSMVAELEDVENIFLTNTSAAIALCINAFEYFRTKGGGTIININSMAGLVGSNHEPLYAASKFGLRGFSESVKGEWIKHGVRMIDVHSGAIGTGMSAKRADLKSLIDPKELAEFIVGLCQTDSFFVREFNVQRTRK</sequence>
<dbReference type="SUPFAM" id="SSF51735">
    <property type="entry name" value="NAD(P)-binding Rossmann-fold domains"/>
    <property type="match status" value="1"/>
</dbReference>
<feature type="transmembrane region" description="Helical" evidence="4">
    <location>
        <begin position="6"/>
        <end position="22"/>
    </location>
</feature>
<comment type="similarity">
    <text evidence="1 3">Belongs to the short-chain dehydrogenases/reductases (SDR) family.</text>
</comment>
<proteinExistence type="inferred from homology"/>
<dbReference type="AlphaFoldDB" id="A0A1G2P3K7"/>
<dbReference type="InterPro" id="IPR002347">
    <property type="entry name" value="SDR_fam"/>
</dbReference>
<keyword evidence="4" id="KW-0472">Membrane</keyword>
<dbReference type="PANTHER" id="PTHR44196">
    <property type="entry name" value="DEHYDROGENASE/REDUCTASE SDR FAMILY MEMBER 7B"/>
    <property type="match status" value="1"/>
</dbReference>
<evidence type="ECO:0000313" key="5">
    <source>
        <dbReference type="EMBL" id="OHA42928.1"/>
    </source>
</evidence>
<evidence type="ECO:0000256" key="1">
    <source>
        <dbReference type="ARBA" id="ARBA00006484"/>
    </source>
</evidence>
<dbReference type="GO" id="GO:0016491">
    <property type="term" value="F:oxidoreductase activity"/>
    <property type="evidence" value="ECO:0007669"/>
    <property type="project" value="UniProtKB-KW"/>
</dbReference>
<evidence type="ECO:0008006" key="7">
    <source>
        <dbReference type="Google" id="ProtNLM"/>
    </source>
</evidence>
<reference evidence="5 6" key="1">
    <citation type="journal article" date="2016" name="Nat. Commun.">
        <title>Thousands of microbial genomes shed light on interconnected biogeochemical processes in an aquifer system.</title>
        <authorList>
            <person name="Anantharaman K."/>
            <person name="Brown C.T."/>
            <person name="Hug L.A."/>
            <person name="Sharon I."/>
            <person name="Castelle C.J."/>
            <person name="Probst A.J."/>
            <person name="Thomas B.C."/>
            <person name="Singh A."/>
            <person name="Wilkins M.J."/>
            <person name="Karaoz U."/>
            <person name="Brodie E.L."/>
            <person name="Williams K.H."/>
            <person name="Hubbard S.S."/>
            <person name="Banfield J.F."/>
        </authorList>
    </citation>
    <scope>NUCLEOTIDE SEQUENCE [LARGE SCALE GENOMIC DNA]</scope>
</reference>
<dbReference type="GO" id="GO:0016020">
    <property type="term" value="C:membrane"/>
    <property type="evidence" value="ECO:0007669"/>
    <property type="project" value="TreeGrafter"/>
</dbReference>
<dbReference type="EMBL" id="MHSK01000003">
    <property type="protein sequence ID" value="OHA42928.1"/>
    <property type="molecule type" value="Genomic_DNA"/>
</dbReference>
<dbReference type="InterPro" id="IPR036291">
    <property type="entry name" value="NAD(P)-bd_dom_sf"/>
</dbReference>
<evidence type="ECO:0000313" key="6">
    <source>
        <dbReference type="Proteomes" id="UP000177269"/>
    </source>
</evidence>
<dbReference type="Gene3D" id="3.40.50.720">
    <property type="entry name" value="NAD(P)-binding Rossmann-like Domain"/>
    <property type="match status" value="1"/>
</dbReference>
<evidence type="ECO:0000256" key="2">
    <source>
        <dbReference type="ARBA" id="ARBA00023002"/>
    </source>
</evidence>
<evidence type="ECO:0000256" key="3">
    <source>
        <dbReference type="RuleBase" id="RU000363"/>
    </source>
</evidence>
<dbReference type="PANTHER" id="PTHR44196:SF1">
    <property type="entry name" value="DEHYDROGENASE_REDUCTASE SDR FAMILY MEMBER 7B"/>
    <property type="match status" value="1"/>
</dbReference>
<dbReference type="Pfam" id="PF00106">
    <property type="entry name" value="adh_short"/>
    <property type="match status" value="1"/>
</dbReference>
<keyword evidence="4" id="KW-0812">Transmembrane</keyword>
<dbReference type="CDD" id="cd05233">
    <property type="entry name" value="SDR_c"/>
    <property type="match status" value="1"/>
</dbReference>
<dbReference type="PRINTS" id="PR00080">
    <property type="entry name" value="SDRFAMILY"/>
</dbReference>
<name>A0A1G2P3K7_9BACT</name>
<comment type="caution">
    <text evidence="5">The sequence shown here is derived from an EMBL/GenBank/DDBJ whole genome shotgun (WGS) entry which is preliminary data.</text>
</comment>
<organism evidence="5 6">
    <name type="scientific">Candidatus Taylorbacteria bacterium RIFCSPLOWO2_12_FULL_43_20</name>
    <dbReference type="NCBI Taxonomy" id="1802332"/>
    <lineage>
        <taxon>Bacteria</taxon>
        <taxon>Candidatus Tayloriibacteriota</taxon>
    </lineage>
</organism>
<dbReference type="PRINTS" id="PR00081">
    <property type="entry name" value="GDHRDH"/>
</dbReference>
<keyword evidence="2" id="KW-0560">Oxidoreductase</keyword>
<gene>
    <name evidence="5" type="ORF">A3G52_02320</name>
</gene>
<keyword evidence="4" id="KW-1133">Transmembrane helix</keyword>
<accession>A0A1G2P3K7</accession>
<dbReference type="Proteomes" id="UP000177269">
    <property type="component" value="Unassembled WGS sequence"/>
</dbReference>
<protein>
    <recommendedName>
        <fullName evidence="7">Short-chain dehydrogenase</fullName>
    </recommendedName>
</protein>
<evidence type="ECO:0000256" key="4">
    <source>
        <dbReference type="SAM" id="Phobius"/>
    </source>
</evidence>